<keyword evidence="1" id="KW-0808">Transferase</keyword>
<dbReference type="EMBL" id="JANBUO010003745">
    <property type="protein sequence ID" value="KAJ2789649.1"/>
    <property type="molecule type" value="Genomic_DNA"/>
</dbReference>
<sequence>MTEDNADIQKIVAFENAFDHLLGIADEEGGVRGNIIVQDCLQLLHNLLNYNVSNQNFFRETSGVQRLPNLLITDPSQTAAGRNGAPPLPESEDIEWTAQHARNML</sequence>
<name>A0A9W8LPI0_9FUNG</name>
<accession>A0A9W8LPI0</accession>
<dbReference type="GO" id="GO:0006886">
    <property type="term" value="P:intracellular protein transport"/>
    <property type="evidence" value="ECO:0007669"/>
    <property type="project" value="TreeGrafter"/>
</dbReference>
<feature type="non-terminal residue" evidence="1">
    <location>
        <position position="105"/>
    </location>
</feature>
<organism evidence="1 2">
    <name type="scientific">Coemansia guatemalensis</name>
    <dbReference type="NCBI Taxonomy" id="2761395"/>
    <lineage>
        <taxon>Eukaryota</taxon>
        <taxon>Fungi</taxon>
        <taxon>Fungi incertae sedis</taxon>
        <taxon>Zoopagomycota</taxon>
        <taxon>Kickxellomycotina</taxon>
        <taxon>Kickxellomycetes</taxon>
        <taxon>Kickxellales</taxon>
        <taxon>Kickxellaceae</taxon>
        <taxon>Coemansia</taxon>
    </lineage>
</organism>
<evidence type="ECO:0000313" key="2">
    <source>
        <dbReference type="Proteomes" id="UP001140094"/>
    </source>
</evidence>
<dbReference type="GO" id="GO:0006888">
    <property type="term" value="P:endoplasmic reticulum to Golgi vesicle-mediated transport"/>
    <property type="evidence" value="ECO:0007669"/>
    <property type="project" value="TreeGrafter"/>
</dbReference>
<reference evidence="1" key="1">
    <citation type="submission" date="2022-07" db="EMBL/GenBank/DDBJ databases">
        <title>Phylogenomic reconstructions and comparative analyses of Kickxellomycotina fungi.</title>
        <authorList>
            <person name="Reynolds N.K."/>
            <person name="Stajich J.E."/>
            <person name="Barry K."/>
            <person name="Grigoriev I.V."/>
            <person name="Crous P."/>
            <person name="Smith M.E."/>
        </authorList>
    </citation>
    <scope>NUCLEOTIDE SEQUENCE</scope>
    <source>
        <strain evidence="1">NRRL 1565</strain>
    </source>
</reference>
<dbReference type="GO" id="GO:0012507">
    <property type="term" value="C:ER to Golgi transport vesicle membrane"/>
    <property type="evidence" value="ECO:0007669"/>
    <property type="project" value="TreeGrafter"/>
</dbReference>
<dbReference type="Gene3D" id="1.25.10.10">
    <property type="entry name" value="Leucine-rich Repeat Variant"/>
    <property type="match status" value="1"/>
</dbReference>
<dbReference type="GO" id="GO:0005783">
    <property type="term" value="C:endoplasmic reticulum"/>
    <property type="evidence" value="ECO:0007669"/>
    <property type="project" value="TreeGrafter"/>
</dbReference>
<dbReference type="GO" id="GO:0035242">
    <property type="term" value="F:protein-arginine omega-N asymmetric methyltransferase activity"/>
    <property type="evidence" value="ECO:0007669"/>
    <property type="project" value="UniProtKB-EC"/>
</dbReference>
<dbReference type="PANTHER" id="PTHR10013">
    <property type="entry name" value="GENERAL VESICULAR TRANSPORT FACTOR P115"/>
    <property type="match status" value="1"/>
</dbReference>
<dbReference type="GO" id="GO:0005795">
    <property type="term" value="C:Golgi stack"/>
    <property type="evidence" value="ECO:0007669"/>
    <property type="project" value="TreeGrafter"/>
</dbReference>
<comment type="caution">
    <text evidence="1">The sequence shown here is derived from an EMBL/GenBank/DDBJ whole genome shotgun (WGS) entry which is preliminary data.</text>
</comment>
<dbReference type="OrthoDB" id="198977at2759"/>
<dbReference type="AlphaFoldDB" id="A0A9W8LPI0"/>
<dbReference type="Proteomes" id="UP001140094">
    <property type="component" value="Unassembled WGS sequence"/>
</dbReference>
<dbReference type="PANTHER" id="PTHR10013:SF0">
    <property type="entry name" value="GENERAL VESICULAR TRANSPORT FACTOR P115"/>
    <property type="match status" value="1"/>
</dbReference>
<protein>
    <submittedName>
        <fullName evidence="1">Vesicle-mediated ER to Golgi transport protein</fullName>
        <ecNumber evidence="1">2.1.1.319</ecNumber>
    </submittedName>
</protein>
<keyword evidence="1" id="KW-0489">Methyltransferase</keyword>
<dbReference type="InterPro" id="IPR024095">
    <property type="entry name" value="Vesicle_P115"/>
</dbReference>
<evidence type="ECO:0000313" key="1">
    <source>
        <dbReference type="EMBL" id="KAJ2789649.1"/>
    </source>
</evidence>
<dbReference type="SUPFAM" id="SSF48371">
    <property type="entry name" value="ARM repeat"/>
    <property type="match status" value="1"/>
</dbReference>
<dbReference type="InterPro" id="IPR016024">
    <property type="entry name" value="ARM-type_fold"/>
</dbReference>
<gene>
    <name evidence="1" type="primary">USO1_2</name>
    <name evidence="1" type="ORF">H4R20_007141</name>
</gene>
<dbReference type="InterPro" id="IPR011989">
    <property type="entry name" value="ARM-like"/>
</dbReference>
<dbReference type="GO" id="GO:0048211">
    <property type="term" value="P:Golgi vesicle docking"/>
    <property type="evidence" value="ECO:0007669"/>
    <property type="project" value="TreeGrafter"/>
</dbReference>
<dbReference type="GO" id="GO:0032259">
    <property type="term" value="P:methylation"/>
    <property type="evidence" value="ECO:0007669"/>
    <property type="project" value="UniProtKB-KW"/>
</dbReference>
<keyword evidence="2" id="KW-1185">Reference proteome</keyword>
<dbReference type="EC" id="2.1.1.319" evidence="1"/>
<proteinExistence type="predicted"/>
<dbReference type="GO" id="GO:0061025">
    <property type="term" value="P:membrane fusion"/>
    <property type="evidence" value="ECO:0007669"/>
    <property type="project" value="TreeGrafter"/>
</dbReference>